<dbReference type="PIRSF" id="PIRSF015582">
    <property type="entry name" value="Cit_lyase_B"/>
    <property type="match status" value="1"/>
</dbReference>
<feature type="binding site" evidence="4">
    <location>
        <position position="72"/>
    </location>
    <ligand>
        <name>substrate</name>
    </ligand>
</feature>
<sequence>MIPGADTLPADPRSALFVPATRPERIGKALASGADVVIVDLEDAVAEAAKTAARDALEQALLAAPDFRVWIRINAAAHPAHGDDLALCQRLGQVRGIVLPKAESAAQVDRVHGETGKPIWPIIESARGLDRLKEIAGAAGVERLVLGGLDLGLDLGLESGTPAAERLLDQARFRLLLEGRLAGLPAPLDSVFPAIDDLSGLAAATASARDQGFAGLLCIHPRQVAVVHGTLAPTATEIDWAQRVIAASQDEQGVFVDDGKMIDAPVIGRARRLLGRLEKAAPVLGGAEGPVGQC</sequence>
<dbReference type="EMBL" id="FMWB01000003">
    <property type="protein sequence ID" value="SCZ29330.1"/>
    <property type="molecule type" value="Genomic_DNA"/>
</dbReference>
<evidence type="ECO:0000313" key="8">
    <source>
        <dbReference type="Proteomes" id="UP000183046"/>
    </source>
</evidence>
<feature type="binding site" evidence="5">
    <location>
        <position position="124"/>
    </location>
    <ligand>
        <name>Mg(2+)</name>
        <dbReference type="ChEBI" id="CHEBI:18420"/>
    </ligand>
</feature>
<dbReference type="PANTHER" id="PTHR32308:SF10">
    <property type="entry name" value="CITRATE LYASE SUBUNIT BETA"/>
    <property type="match status" value="1"/>
</dbReference>
<dbReference type="InterPro" id="IPR005000">
    <property type="entry name" value="Aldolase/citrate-lyase_domain"/>
</dbReference>
<dbReference type="OrthoDB" id="348111at2"/>
<evidence type="ECO:0000256" key="1">
    <source>
        <dbReference type="ARBA" id="ARBA00001946"/>
    </source>
</evidence>
<protein>
    <submittedName>
        <fullName evidence="7">(S)-citramalyl-CoA lyase</fullName>
    </submittedName>
</protein>
<dbReference type="GO" id="GO:0006107">
    <property type="term" value="P:oxaloacetate metabolic process"/>
    <property type="evidence" value="ECO:0007669"/>
    <property type="project" value="TreeGrafter"/>
</dbReference>
<dbReference type="Pfam" id="PF03328">
    <property type="entry name" value="HpcH_HpaI"/>
    <property type="match status" value="1"/>
</dbReference>
<comment type="caution">
    <text evidence="7">The sequence shown here is derived from an EMBL/GenBank/DDBJ whole genome shotgun (WGS) entry which is preliminary data.</text>
</comment>
<evidence type="ECO:0000313" key="7">
    <source>
        <dbReference type="EMBL" id="SCZ29330.1"/>
    </source>
</evidence>
<evidence type="ECO:0000256" key="5">
    <source>
        <dbReference type="PIRSR" id="PIRSR015582-2"/>
    </source>
</evidence>
<evidence type="ECO:0000259" key="6">
    <source>
        <dbReference type="Pfam" id="PF03328"/>
    </source>
</evidence>
<dbReference type="Proteomes" id="UP000183046">
    <property type="component" value="Unassembled WGS sequence"/>
</dbReference>
<dbReference type="PANTHER" id="PTHR32308">
    <property type="entry name" value="LYASE BETA SUBUNIT, PUTATIVE (AFU_ORTHOLOGUE AFUA_4G13030)-RELATED"/>
    <property type="match status" value="1"/>
</dbReference>
<evidence type="ECO:0000256" key="2">
    <source>
        <dbReference type="ARBA" id="ARBA00022723"/>
    </source>
</evidence>
<dbReference type="GO" id="GO:0000287">
    <property type="term" value="F:magnesium ion binding"/>
    <property type="evidence" value="ECO:0007669"/>
    <property type="project" value="TreeGrafter"/>
</dbReference>
<feature type="binding site" evidence="5">
    <location>
        <position position="150"/>
    </location>
    <ligand>
        <name>Mg(2+)</name>
        <dbReference type="ChEBI" id="CHEBI:18420"/>
    </ligand>
</feature>
<feature type="domain" description="HpcH/HpaI aldolase/citrate lyase" evidence="6">
    <location>
        <begin position="13"/>
        <end position="221"/>
    </location>
</feature>
<evidence type="ECO:0000256" key="4">
    <source>
        <dbReference type="PIRSR" id="PIRSR015582-1"/>
    </source>
</evidence>
<dbReference type="InterPro" id="IPR040442">
    <property type="entry name" value="Pyrv_kinase-like_dom_sf"/>
</dbReference>
<dbReference type="GO" id="GO:0016829">
    <property type="term" value="F:lyase activity"/>
    <property type="evidence" value="ECO:0007669"/>
    <property type="project" value="UniProtKB-KW"/>
</dbReference>
<keyword evidence="2 5" id="KW-0479">Metal-binding</keyword>
<name>A0A1G5MY07_9PSED</name>
<dbReference type="SUPFAM" id="SSF51621">
    <property type="entry name" value="Phosphoenolpyruvate/pyruvate domain"/>
    <property type="match status" value="1"/>
</dbReference>
<accession>A0A1G5MY07</accession>
<dbReference type="InterPro" id="IPR011206">
    <property type="entry name" value="Citrate_lyase_beta/mcl1/mcl2"/>
</dbReference>
<proteinExistence type="predicted"/>
<dbReference type="InterPro" id="IPR015813">
    <property type="entry name" value="Pyrv/PenolPyrv_kinase-like_dom"/>
</dbReference>
<comment type="cofactor">
    <cofactor evidence="1">
        <name>Mg(2+)</name>
        <dbReference type="ChEBI" id="CHEBI:18420"/>
    </cofactor>
</comment>
<dbReference type="AlphaFoldDB" id="A0A1G5MY07"/>
<keyword evidence="3 5" id="KW-0460">Magnesium</keyword>
<gene>
    <name evidence="7" type="ORF">SAMN05216279_103206</name>
</gene>
<dbReference type="Gene3D" id="3.20.20.60">
    <property type="entry name" value="Phosphoenolpyruvate-binding domains"/>
    <property type="match status" value="1"/>
</dbReference>
<organism evidence="7 8">
    <name type="scientific">Pseudomonas oryzihabitans</name>
    <dbReference type="NCBI Taxonomy" id="47885"/>
    <lineage>
        <taxon>Bacteria</taxon>
        <taxon>Pseudomonadati</taxon>
        <taxon>Pseudomonadota</taxon>
        <taxon>Gammaproteobacteria</taxon>
        <taxon>Pseudomonadales</taxon>
        <taxon>Pseudomonadaceae</taxon>
        <taxon>Pseudomonas</taxon>
    </lineage>
</organism>
<feature type="binding site" evidence="4">
    <location>
        <position position="124"/>
    </location>
    <ligand>
        <name>substrate</name>
    </ligand>
</feature>
<reference evidence="8" key="1">
    <citation type="submission" date="2016-10" db="EMBL/GenBank/DDBJ databases">
        <authorList>
            <person name="de Groot N.N."/>
        </authorList>
    </citation>
    <scope>NUCLEOTIDE SEQUENCE [LARGE SCALE GENOMIC DNA]</scope>
    <source>
        <strain evidence="8">DSM 15758</strain>
    </source>
</reference>
<keyword evidence="7" id="KW-0456">Lyase</keyword>
<dbReference type="RefSeq" id="WP_074583630.1">
    <property type="nucleotide sequence ID" value="NZ_FMWB01000003.1"/>
</dbReference>
<evidence type="ECO:0000256" key="3">
    <source>
        <dbReference type="ARBA" id="ARBA00022842"/>
    </source>
</evidence>